<accession>A0A8S9UUR7</accession>
<gene>
    <name evidence="2" type="ORF">GN958_ATG06042</name>
</gene>
<evidence type="ECO:0008006" key="4">
    <source>
        <dbReference type="Google" id="ProtNLM"/>
    </source>
</evidence>
<reference evidence="2" key="1">
    <citation type="submission" date="2020-03" db="EMBL/GenBank/DDBJ databases">
        <title>Hybrid Assembly of Korean Phytophthora infestans isolates.</title>
        <authorList>
            <person name="Prokchorchik M."/>
            <person name="Lee Y."/>
            <person name="Seo J."/>
            <person name="Cho J.-H."/>
            <person name="Park Y.-E."/>
            <person name="Jang D.-C."/>
            <person name="Im J.-S."/>
            <person name="Choi J.-G."/>
            <person name="Park H.-J."/>
            <person name="Lee G.-B."/>
            <person name="Lee Y.-G."/>
            <person name="Hong S.-Y."/>
            <person name="Cho K."/>
            <person name="Sohn K.H."/>
        </authorList>
    </citation>
    <scope>NUCLEOTIDE SEQUENCE</scope>
    <source>
        <strain evidence="2">KR_2_A2</strain>
    </source>
</reference>
<feature type="region of interest" description="Disordered" evidence="1">
    <location>
        <begin position="207"/>
        <end position="246"/>
    </location>
</feature>
<feature type="region of interest" description="Disordered" evidence="1">
    <location>
        <begin position="1"/>
        <end position="20"/>
    </location>
</feature>
<sequence length="316" mass="35331">MANLGDREPDPEPPTSKKHSTKLVKIENFTGEVKEGFLDAGAGDWIKRLKIQIRLGEMVDEAAWPDSIKMMVVAAHLGGAASTWFIRRFDMLQGVSFDALCIAIREQFRCPLDRLEISSTLGRTIKKANESYADFAHRLSTIAATMNDGEETKATAEDALSTFIKNAWPQHRVSLLSCIKTQSNNPWHEMEEAVKYLAKIAGHDGRRLLSSAPPNFPRDKVGRMKRNDHSPSELSGRRSKAPRRDYSNAVCGVCQRRGHTTGYHDQWSTRQGTVVQARLARIATTVTKNQEEGKSQQAPDPGAAEPVEDHDWEDHE</sequence>
<name>A0A8S9UUR7_PHYIN</name>
<organism evidence="2 3">
    <name type="scientific">Phytophthora infestans</name>
    <name type="common">Potato late blight agent</name>
    <name type="synonym">Botrytis infestans</name>
    <dbReference type="NCBI Taxonomy" id="4787"/>
    <lineage>
        <taxon>Eukaryota</taxon>
        <taxon>Sar</taxon>
        <taxon>Stramenopiles</taxon>
        <taxon>Oomycota</taxon>
        <taxon>Peronosporomycetes</taxon>
        <taxon>Peronosporales</taxon>
        <taxon>Peronosporaceae</taxon>
        <taxon>Phytophthora</taxon>
    </lineage>
</organism>
<evidence type="ECO:0000313" key="3">
    <source>
        <dbReference type="Proteomes" id="UP000704712"/>
    </source>
</evidence>
<evidence type="ECO:0000256" key="1">
    <source>
        <dbReference type="SAM" id="MobiDB-lite"/>
    </source>
</evidence>
<feature type="compositionally biased region" description="Basic and acidic residues" evidence="1">
    <location>
        <begin position="1"/>
        <end position="10"/>
    </location>
</feature>
<dbReference type="Proteomes" id="UP000704712">
    <property type="component" value="Unassembled WGS sequence"/>
</dbReference>
<feature type="compositionally biased region" description="Basic and acidic residues" evidence="1">
    <location>
        <begin position="307"/>
        <end position="316"/>
    </location>
</feature>
<protein>
    <recommendedName>
        <fullName evidence="4">Retrotransposon gag domain-containing protein</fullName>
    </recommendedName>
</protein>
<proteinExistence type="predicted"/>
<dbReference type="AlphaFoldDB" id="A0A8S9UUR7"/>
<evidence type="ECO:0000313" key="2">
    <source>
        <dbReference type="EMBL" id="KAF4144765.1"/>
    </source>
</evidence>
<dbReference type="EMBL" id="JAACNO010000797">
    <property type="protein sequence ID" value="KAF4144765.1"/>
    <property type="molecule type" value="Genomic_DNA"/>
</dbReference>
<feature type="compositionally biased region" description="Basic and acidic residues" evidence="1">
    <location>
        <begin position="217"/>
        <end position="231"/>
    </location>
</feature>
<comment type="caution">
    <text evidence="2">The sequence shown here is derived from an EMBL/GenBank/DDBJ whole genome shotgun (WGS) entry which is preliminary data.</text>
</comment>
<feature type="region of interest" description="Disordered" evidence="1">
    <location>
        <begin position="284"/>
        <end position="316"/>
    </location>
</feature>